<dbReference type="Proteomes" id="UP000006860">
    <property type="component" value="Chromosome"/>
</dbReference>
<gene>
    <name evidence="2" type="ordered locus">Plabr_1153</name>
</gene>
<feature type="compositionally biased region" description="Basic and acidic residues" evidence="1">
    <location>
        <begin position="78"/>
        <end position="89"/>
    </location>
</feature>
<organism evidence="2 3">
    <name type="scientific">Rubinisphaera brasiliensis (strain ATCC 49424 / DSM 5305 / JCM 21570 / IAM 15109 / NBRC 103401 / IFAM 1448)</name>
    <name type="common">Planctomyces brasiliensis</name>
    <dbReference type="NCBI Taxonomy" id="756272"/>
    <lineage>
        <taxon>Bacteria</taxon>
        <taxon>Pseudomonadati</taxon>
        <taxon>Planctomycetota</taxon>
        <taxon>Planctomycetia</taxon>
        <taxon>Planctomycetales</taxon>
        <taxon>Planctomycetaceae</taxon>
        <taxon>Rubinisphaera</taxon>
    </lineage>
</organism>
<dbReference type="eggNOG" id="COG3311">
    <property type="taxonomic scope" value="Bacteria"/>
</dbReference>
<dbReference type="AlphaFoldDB" id="F0SKU9"/>
<keyword evidence="3" id="KW-1185">Reference proteome</keyword>
<evidence type="ECO:0000256" key="1">
    <source>
        <dbReference type="SAM" id="MobiDB-lite"/>
    </source>
</evidence>
<name>F0SKU9_RUBBR</name>
<evidence type="ECO:0000313" key="2">
    <source>
        <dbReference type="EMBL" id="ADY58769.1"/>
    </source>
</evidence>
<sequence length="152" mass="17220">MTGESRSIVNVSQMARMVGLSRQRFWQLATEGVFLLPVYDIRTKRPFYDEPMQETNLKVRQTNYGLNGRPILFYSRRAPIESKTTEPRSKRSVPTKASPKHESLIEGLKQLGMASVSSAQVESALQEAYPNGLPTDEGEVLRTIFVGLMRRD</sequence>
<protein>
    <submittedName>
        <fullName evidence="2">Uncharacterized protein</fullName>
    </submittedName>
</protein>
<reference evidence="3" key="1">
    <citation type="submission" date="2011-02" db="EMBL/GenBank/DDBJ databases">
        <title>The complete genome of Planctomyces brasiliensis DSM 5305.</title>
        <authorList>
            <person name="Lucas S."/>
            <person name="Copeland A."/>
            <person name="Lapidus A."/>
            <person name="Bruce D."/>
            <person name="Goodwin L."/>
            <person name="Pitluck S."/>
            <person name="Kyrpides N."/>
            <person name="Mavromatis K."/>
            <person name="Pagani I."/>
            <person name="Ivanova N."/>
            <person name="Ovchinnikova G."/>
            <person name="Lu M."/>
            <person name="Detter J.C."/>
            <person name="Han C."/>
            <person name="Land M."/>
            <person name="Hauser L."/>
            <person name="Markowitz V."/>
            <person name="Cheng J.-F."/>
            <person name="Hugenholtz P."/>
            <person name="Woyke T."/>
            <person name="Wu D."/>
            <person name="Tindall B."/>
            <person name="Pomrenke H.G."/>
            <person name="Brambilla E."/>
            <person name="Klenk H.-P."/>
            <person name="Eisen J.A."/>
        </authorList>
    </citation>
    <scope>NUCLEOTIDE SEQUENCE [LARGE SCALE GENOMIC DNA]</scope>
    <source>
        <strain evidence="3">ATCC 49424 / DSM 5305 / JCM 21570 / NBRC 103401 / IFAM 1448</strain>
    </source>
</reference>
<dbReference type="RefSeq" id="WP_013627502.1">
    <property type="nucleotide sequence ID" value="NC_015174.1"/>
</dbReference>
<dbReference type="EMBL" id="CP002546">
    <property type="protein sequence ID" value="ADY58769.1"/>
    <property type="molecule type" value="Genomic_DNA"/>
</dbReference>
<dbReference type="OrthoDB" id="267939at2"/>
<proteinExistence type="predicted"/>
<accession>F0SKU9</accession>
<dbReference type="STRING" id="756272.Plabr_1153"/>
<dbReference type="HOGENOM" id="CLU_1720985_0_0_0"/>
<evidence type="ECO:0000313" key="3">
    <source>
        <dbReference type="Proteomes" id="UP000006860"/>
    </source>
</evidence>
<dbReference type="KEGG" id="pbs:Plabr_1153"/>
<feature type="region of interest" description="Disordered" evidence="1">
    <location>
        <begin position="77"/>
        <end position="104"/>
    </location>
</feature>